<protein>
    <recommendedName>
        <fullName evidence="3">HTH myb-type domain-containing protein</fullName>
    </recommendedName>
</protein>
<dbReference type="Proteomes" id="UP000684084">
    <property type="component" value="Unassembled WGS sequence"/>
</dbReference>
<dbReference type="AlphaFoldDB" id="A0A916E7U5"/>
<accession>A0A916E7U5</accession>
<sequence>MRVRLSDGEMGRIGNHRDPFVRTAEILPQLSARQLCHYWHNYLDLELCHHHTLDEEKKQLIDNWISFNRSKQ</sequence>
<organism evidence="1 2">
    <name type="scientific">Rhizophagus irregularis</name>
    <dbReference type="NCBI Taxonomy" id="588596"/>
    <lineage>
        <taxon>Eukaryota</taxon>
        <taxon>Fungi</taxon>
        <taxon>Fungi incertae sedis</taxon>
        <taxon>Mucoromycota</taxon>
        <taxon>Glomeromycotina</taxon>
        <taxon>Glomeromycetes</taxon>
        <taxon>Glomerales</taxon>
        <taxon>Glomeraceae</taxon>
        <taxon>Rhizophagus</taxon>
    </lineage>
</organism>
<proteinExistence type="predicted"/>
<evidence type="ECO:0000313" key="2">
    <source>
        <dbReference type="Proteomes" id="UP000684084"/>
    </source>
</evidence>
<comment type="caution">
    <text evidence="1">The sequence shown here is derived from an EMBL/GenBank/DDBJ whole genome shotgun (WGS) entry which is preliminary data.</text>
</comment>
<dbReference type="EMBL" id="CAGKOT010000026">
    <property type="protein sequence ID" value="CAB5369282.1"/>
    <property type="molecule type" value="Genomic_DNA"/>
</dbReference>
<name>A0A916E7U5_9GLOM</name>
<evidence type="ECO:0008006" key="3">
    <source>
        <dbReference type="Google" id="ProtNLM"/>
    </source>
</evidence>
<evidence type="ECO:0000313" key="1">
    <source>
        <dbReference type="EMBL" id="CAB5369282.1"/>
    </source>
</evidence>
<dbReference type="OrthoDB" id="2304673at2759"/>
<reference evidence="1" key="1">
    <citation type="submission" date="2020-05" db="EMBL/GenBank/DDBJ databases">
        <authorList>
            <person name="Rincon C."/>
            <person name="Sanders R I."/>
            <person name="Robbins C."/>
            <person name="Chaturvedi A."/>
        </authorList>
    </citation>
    <scope>NUCLEOTIDE SEQUENCE</scope>
    <source>
        <strain evidence="1">CHB12</strain>
    </source>
</reference>
<gene>
    <name evidence="1" type="ORF">CHRIB12_LOCUS12114</name>
</gene>